<evidence type="ECO:0000313" key="2">
    <source>
        <dbReference type="Proteomes" id="UP000447434"/>
    </source>
</evidence>
<organism evidence="1 2">
    <name type="scientific">Lupinus albus</name>
    <name type="common">White lupine</name>
    <name type="synonym">Lupinus termis</name>
    <dbReference type="NCBI Taxonomy" id="3870"/>
    <lineage>
        <taxon>Eukaryota</taxon>
        <taxon>Viridiplantae</taxon>
        <taxon>Streptophyta</taxon>
        <taxon>Embryophyta</taxon>
        <taxon>Tracheophyta</taxon>
        <taxon>Spermatophyta</taxon>
        <taxon>Magnoliopsida</taxon>
        <taxon>eudicotyledons</taxon>
        <taxon>Gunneridae</taxon>
        <taxon>Pentapetalae</taxon>
        <taxon>rosids</taxon>
        <taxon>fabids</taxon>
        <taxon>Fabales</taxon>
        <taxon>Fabaceae</taxon>
        <taxon>Papilionoideae</taxon>
        <taxon>50 kb inversion clade</taxon>
        <taxon>genistoids sensu lato</taxon>
        <taxon>core genistoids</taxon>
        <taxon>Genisteae</taxon>
        <taxon>Lupinus</taxon>
    </lineage>
</organism>
<dbReference type="AlphaFoldDB" id="A0A6A4N243"/>
<evidence type="ECO:0000313" key="1">
    <source>
        <dbReference type="EMBL" id="KAE9584450.1"/>
    </source>
</evidence>
<name>A0A6A4N243_LUPAL</name>
<dbReference type="Proteomes" id="UP000447434">
    <property type="component" value="Unassembled WGS sequence"/>
</dbReference>
<accession>A0A6A4N243</accession>
<gene>
    <name evidence="1" type="ORF">Lalb_Chr00c01g0403741</name>
</gene>
<reference evidence="2" key="1">
    <citation type="journal article" date="2020" name="Nat. Commun.">
        <title>Genome sequence of the cluster root forming white lupin.</title>
        <authorList>
            <person name="Hufnagel B."/>
            <person name="Marques A."/>
            <person name="Soriano A."/>
            <person name="Marques L."/>
            <person name="Divol F."/>
            <person name="Doumas P."/>
            <person name="Sallet E."/>
            <person name="Mancinotti D."/>
            <person name="Carrere S."/>
            <person name="Marande W."/>
            <person name="Arribat S."/>
            <person name="Keller J."/>
            <person name="Huneau C."/>
            <person name="Blein T."/>
            <person name="Aime D."/>
            <person name="Laguerre M."/>
            <person name="Taylor J."/>
            <person name="Schubert V."/>
            <person name="Nelson M."/>
            <person name="Geu-Flores F."/>
            <person name="Crespi M."/>
            <person name="Gallardo-Guerrero K."/>
            <person name="Delaux P.-M."/>
            <person name="Salse J."/>
            <person name="Berges H."/>
            <person name="Guyot R."/>
            <person name="Gouzy J."/>
            <person name="Peret B."/>
        </authorList>
    </citation>
    <scope>NUCLEOTIDE SEQUENCE [LARGE SCALE GENOMIC DNA]</scope>
    <source>
        <strain evidence="2">cv. Amiga</strain>
    </source>
</reference>
<keyword evidence="2" id="KW-1185">Reference proteome</keyword>
<proteinExistence type="predicted"/>
<sequence length="43" mass="4916">MYALFSNPVCLHIPELAYCNDAYCDDSVHIFLNFCFLLLICLG</sequence>
<comment type="caution">
    <text evidence="1">The sequence shown here is derived from an EMBL/GenBank/DDBJ whole genome shotgun (WGS) entry which is preliminary data.</text>
</comment>
<protein>
    <submittedName>
        <fullName evidence="1">Uncharacterized protein</fullName>
    </submittedName>
</protein>
<dbReference type="EMBL" id="WOCE01000026">
    <property type="protein sequence ID" value="KAE9584450.1"/>
    <property type="molecule type" value="Genomic_DNA"/>
</dbReference>